<dbReference type="AlphaFoldDB" id="A0A6J6XR38"/>
<feature type="transmembrane region" description="Helical" evidence="6">
    <location>
        <begin position="27"/>
        <end position="47"/>
    </location>
</feature>
<evidence type="ECO:0000313" key="12">
    <source>
        <dbReference type="EMBL" id="CAB5025838.1"/>
    </source>
</evidence>
<evidence type="ECO:0000256" key="4">
    <source>
        <dbReference type="ARBA" id="ARBA00022989"/>
    </source>
</evidence>
<gene>
    <name evidence="9" type="ORF">UFOPK2648_01387</name>
    <name evidence="10" type="ORF">UFOPK3037_00317</name>
    <name evidence="11" type="ORF">UFOPK3278_00709</name>
    <name evidence="8" type="ORF">UFOPK3406_00893</name>
    <name evidence="7" type="ORF">UFOPK3925_00065</name>
    <name evidence="12" type="ORF">UFOPK4097_01223</name>
    <name evidence="13" type="ORF">UFOPK4301_00101</name>
</gene>
<dbReference type="PANTHER" id="PTHR39087:SF2">
    <property type="entry name" value="UPF0104 MEMBRANE PROTEIN MJ1595"/>
    <property type="match status" value="1"/>
</dbReference>
<keyword evidence="5 6" id="KW-0472">Membrane</keyword>
<dbReference type="InterPro" id="IPR022791">
    <property type="entry name" value="L-PG_synthase/AglD"/>
</dbReference>
<feature type="transmembrane region" description="Helical" evidence="6">
    <location>
        <begin position="67"/>
        <end position="93"/>
    </location>
</feature>
<dbReference type="EMBL" id="CAESAD010000001">
    <property type="protein sequence ID" value="CAB4329873.1"/>
    <property type="molecule type" value="Genomic_DNA"/>
</dbReference>
<keyword evidence="4 6" id="KW-1133">Transmembrane helix</keyword>
<dbReference type="EMBL" id="CAEZYC010000123">
    <property type="protein sequence ID" value="CAB4720110.1"/>
    <property type="molecule type" value="Genomic_DNA"/>
</dbReference>
<feature type="transmembrane region" description="Helical" evidence="6">
    <location>
        <begin position="685"/>
        <end position="707"/>
    </location>
</feature>
<evidence type="ECO:0000256" key="5">
    <source>
        <dbReference type="ARBA" id="ARBA00023136"/>
    </source>
</evidence>
<sequence length="792" mass="83133">MVPQAATSTLVIEDAVLDRRLRRPADLARFAVTIIAIATVGLLAYVAQGTTTGIEQDIAQGATRLPAPLILITNLVSGFGALIFPAVVALDLLIRRRTRQLVESIGGLLATVLILSIASWTLIQSDSARLLLAFAGTIDPATAVPFNVVIGGLAAFTTVARIMSRPRWNVLAGIVLGSIALADILGGGVTAAGLGVSLLAGWATGLLIRYLLGTDTTRPSGNEIAKALGALGLPLTLLRAAEVLESGRRYDASTTDGQRIDLIVLDRDLEGAGLAQAIYRSVRLRDDTGGSGTSMRRRLERIALNSWAISTAGISTQHLIAVAEVGPDAAVLAFEHVPGRTFEATGHRLGDAELAGAWEIVRDLQAAQIAHRALIATNFLQANDGRVYVRGLEDGTVAASDVLLRIDLAEALVTLSLAADPARAIQAGRVVLGDVGLARALPALQPVALSPYTRGLLKENRDLLTTLRATILNNLPETEVEQIEIERVKPRTLLTIVAGSIAAYLLLTQLGKVNFIEVFRAADTKWLLIGLGFSAVTYVAATLALSGVVPERLSFWKTFQAQWAASFATLVAPPTLGSVAINIRYLSKQGMHSALAGASVAVAQALAFFSHIALLFIAVIVAGTSSDFTFRPPRTAIIGFLVIALSASVLLTIPKVRLWATEKVQPIFSQVVPRLSSLANQPAKLATGVFGVLLLNVAYCMCLVASVRAFTPTGSVAAIALVYLAASVVGQAAPTPGGLGAVEAAVAAGLTATGIDPGVAISATLVFRLWTFWVPTIPGWLAFQNLQRTGDL</sequence>
<feature type="transmembrane region" description="Helical" evidence="6">
    <location>
        <begin position="601"/>
        <end position="623"/>
    </location>
</feature>
<dbReference type="EMBL" id="CAFBQG010000006">
    <property type="protein sequence ID" value="CAB5044212.1"/>
    <property type="molecule type" value="Genomic_DNA"/>
</dbReference>
<proteinExistence type="predicted"/>
<feature type="transmembrane region" description="Helical" evidence="6">
    <location>
        <begin position="129"/>
        <end position="156"/>
    </location>
</feature>
<dbReference type="Pfam" id="PF03706">
    <property type="entry name" value="LPG_synthase_TM"/>
    <property type="match status" value="1"/>
</dbReference>
<feature type="transmembrane region" description="Helical" evidence="6">
    <location>
        <begin position="561"/>
        <end position="581"/>
    </location>
</feature>
<feature type="transmembrane region" description="Helical" evidence="6">
    <location>
        <begin position="105"/>
        <end position="123"/>
    </location>
</feature>
<evidence type="ECO:0000313" key="8">
    <source>
        <dbReference type="EMBL" id="CAB4339753.1"/>
    </source>
</evidence>
<feature type="transmembrane region" description="Helical" evidence="6">
    <location>
        <begin position="526"/>
        <end position="549"/>
    </location>
</feature>
<evidence type="ECO:0000313" key="9">
    <source>
        <dbReference type="EMBL" id="CAB4720110.1"/>
    </source>
</evidence>
<evidence type="ECO:0000256" key="2">
    <source>
        <dbReference type="ARBA" id="ARBA00022475"/>
    </source>
</evidence>
<evidence type="ECO:0000256" key="1">
    <source>
        <dbReference type="ARBA" id="ARBA00004651"/>
    </source>
</evidence>
<dbReference type="EMBL" id="CAFBIX010000023">
    <property type="protein sequence ID" value="CAB4847994.1"/>
    <property type="molecule type" value="Genomic_DNA"/>
</dbReference>
<reference evidence="10" key="1">
    <citation type="submission" date="2020-05" db="EMBL/GenBank/DDBJ databases">
        <authorList>
            <person name="Chiriac C."/>
            <person name="Salcher M."/>
            <person name="Ghai R."/>
            <person name="Kavagutti S V."/>
        </authorList>
    </citation>
    <scope>NUCLEOTIDE SEQUENCE</scope>
</reference>
<accession>A0A6J6XR38</accession>
<keyword evidence="2" id="KW-1003">Cell membrane</keyword>
<dbReference type="EMBL" id="CAESAI010000019">
    <property type="protein sequence ID" value="CAB4339753.1"/>
    <property type="molecule type" value="Genomic_DNA"/>
</dbReference>
<dbReference type="EMBL" id="CAFAAO010000003">
    <property type="protein sequence ID" value="CAB4796377.1"/>
    <property type="molecule type" value="Genomic_DNA"/>
</dbReference>
<dbReference type="GO" id="GO:0005886">
    <property type="term" value="C:plasma membrane"/>
    <property type="evidence" value="ECO:0007669"/>
    <property type="project" value="UniProtKB-SubCell"/>
</dbReference>
<keyword evidence="3 6" id="KW-0812">Transmembrane</keyword>
<dbReference type="PANTHER" id="PTHR39087">
    <property type="entry name" value="UPF0104 MEMBRANE PROTEIN MJ1595"/>
    <property type="match status" value="1"/>
</dbReference>
<feature type="transmembrane region" description="Helical" evidence="6">
    <location>
        <begin position="635"/>
        <end position="653"/>
    </location>
</feature>
<evidence type="ECO:0000313" key="7">
    <source>
        <dbReference type="EMBL" id="CAB4329873.1"/>
    </source>
</evidence>
<feature type="transmembrane region" description="Helical" evidence="6">
    <location>
        <begin position="492"/>
        <end position="511"/>
    </location>
</feature>
<feature type="transmembrane region" description="Helical" evidence="6">
    <location>
        <begin position="714"/>
        <end position="733"/>
    </location>
</feature>
<evidence type="ECO:0000313" key="10">
    <source>
        <dbReference type="EMBL" id="CAB4796377.1"/>
    </source>
</evidence>
<feature type="transmembrane region" description="Helical" evidence="6">
    <location>
        <begin position="168"/>
        <end position="185"/>
    </location>
</feature>
<feature type="transmembrane region" description="Helical" evidence="6">
    <location>
        <begin position="191"/>
        <end position="212"/>
    </location>
</feature>
<dbReference type="EMBL" id="CAFBPK010000022">
    <property type="protein sequence ID" value="CAB5025838.1"/>
    <property type="molecule type" value="Genomic_DNA"/>
</dbReference>
<organism evidence="10">
    <name type="scientific">freshwater metagenome</name>
    <dbReference type="NCBI Taxonomy" id="449393"/>
    <lineage>
        <taxon>unclassified sequences</taxon>
        <taxon>metagenomes</taxon>
        <taxon>ecological metagenomes</taxon>
    </lineage>
</organism>
<name>A0A6J6XR38_9ZZZZ</name>
<evidence type="ECO:0000313" key="13">
    <source>
        <dbReference type="EMBL" id="CAB5044212.1"/>
    </source>
</evidence>
<evidence type="ECO:0000256" key="3">
    <source>
        <dbReference type="ARBA" id="ARBA00022692"/>
    </source>
</evidence>
<evidence type="ECO:0000256" key="6">
    <source>
        <dbReference type="SAM" id="Phobius"/>
    </source>
</evidence>
<protein>
    <submittedName>
        <fullName evidence="10">Unannotated protein</fullName>
    </submittedName>
</protein>
<comment type="subcellular location">
    <subcellularLocation>
        <location evidence="1">Cell membrane</location>
        <topology evidence="1">Multi-pass membrane protein</topology>
    </subcellularLocation>
</comment>
<evidence type="ECO:0000313" key="11">
    <source>
        <dbReference type="EMBL" id="CAB4847994.1"/>
    </source>
</evidence>